<feature type="transmembrane region" description="Helical" evidence="9">
    <location>
        <begin position="89"/>
        <end position="108"/>
    </location>
</feature>
<protein>
    <recommendedName>
        <fullName evidence="9">Branched-chain amino acid transport system carrier protein</fullName>
    </recommendedName>
</protein>
<feature type="transmembrane region" description="Helical" evidence="9">
    <location>
        <begin position="120"/>
        <end position="141"/>
    </location>
</feature>
<dbReference type="EMBL" id="VUNB01000003">
    <property type="protein sequence ID" value="MST68676.1"/>
    <property type="molecule type" value="Genomic_DNA"/>
</dbReference>
<keyword evidence="7 9" id="KW-1133">Transmembrane helix</keyword>
<evidence type="ECO:0000313" key="10">
    <source>
        <dbReference type="EMBL" id="MST68676.1"/>
    </source>
</evidence>
<dbReference type="NCBIfam" id="TIGR00796">
    <property type="entry name" value="livcs"/>
    <property type="match status" value="1"/>
</dbReference>
<feature type="transmembrane region" description="Helical" evidence="9">
    <location>
        <begin position="45"/>
        <end position="68"/>
    </location>
</feature>
<feature type="transmembrane region" description="Helical" evidence="9">
    <location>
        <begin position="153"/>
        <end position="174"/>
    </location>
</feature>
<dbReference type="GO" id="GO:0015820">
    <property type="term" value="P:L-leucine transport"/>
    <property type="evidence" value="ECO:0007669"/>
    <property type="project" value="TreeGrafter"/>
</dbReference>
<keyword evidence="4" id="KW-1003">Cell membrane</keyword>
<dbReference type="GO" id="GO:0015190">
    <property type="term" value="F:L-leucine transmembrane transporter activity"/>
    <property type="evidence" value="ECO:0007669"/>
    <property type="project" value="TreeGrafter"/>
</dbReference>
<organism evidence="10">
    <name type="scientific">Baileyella intestinalis</name>
    <dbReference type="NCBI Taxonomy" id="2606709"/>
    <lineage>
        <taxon>Bacteria</taxon>
        <taxon>Bacillati</taxon>
        <taxon>Bacillota</taxon>
        <taxon>Clostridia</taxon>
        <taxon>Peptostreptococcales</taxon>
        <taxon>Anaerovoracaceae</taxon>
        <taxon>Baileyella</taxon>
    </lineage>
</organism>
<dbReference type="Pfam" id="PF05525">
    <property type="entry name" value="Branch_AA_trans"/>
    <property type="match status" value="1"/>
</dbReference>
<dbReference type="InterPro" id="IPR004685">
    <property type="entry name" value="Brnchd-chn_aa_trnsp_Livcs"/>
</dbReference>
<feature type="transmembrane region" description="Helical" evidence="9">
    <location>
        <begin position="346"/>
        <end position="363"/>
    </location>
</feature>
<feature type="transmembrane region" description="Helical" evidence="9">
    <location>
        <begin position="194"/>
        <end position="216"/>
    </location>
</feature>
<feature type="transmembrane region" description="Helical" evidence="9">
    <location>
        <begin position="275"/>
        <end position="299"/>
    </location>
</feature>
<evidence type="ECO:0000256" key="5">
    <source>
        <dbReference type="ARBA" id="ARBA00022692"/>
    </source>
</evidence>
<dbReference type="GO" id="GO:0005304">
    <property type="term" value="F:L-valine transmembrane transporter activity"/>
    <property type="evidence" value="ECO:0007669"/>
    <property type="project" value="TreeGrafter"/>
</dbReference>
<comment type="function">
    <text evidence="9">Component of the transport system for branched-chain amino acids.</text>
</comment>
<evidence type="ECO:0000256" key="1">
    <source>
        <dbReference type="ARBA" id="ARBA00004651"/>
    </source>
</evidence>
<dbReference type="PANTHER" id="PTHR30588">
    <property type="entry name" value="BRANCHED-CHAIN AMINO ACID TRANSPORT SYSTEM 2 CARRIER PROTEIN"/>
    <property type="match status" value="1"/>
</dbReference>
<comment type="similarity">
    <text evidence="2 9">Belongs to the branched chain amino acid transporter family.</text>
</comment>
<feature type="transmembrane region" description="Helical" evidence="9">
    <location>
        <begin position="228"/>
        <end position="246"/>
    </location>
</feature>
<evidence type="ECO:0000256" key="3">
    <source>
        <dbReference type="ARBA" id="ARBA00022448"/>
    </source>
</evidence>
<feature type="transmembrane region" description="Helical" evidence="9">
    <location>
        <begin position="370"/>
        <end position="387"/>
    </location>
</feature>
<sequence>MQKNGKTRSKRSAIIIMGLALFATQFGAGNLIFPPFLGRDTGSSWFIGFIGFFLMDVGLAVAAIISVVANKKGTMDGVTEKMGKIPGKIMVTAIIVCLGPLIAIPRTAATTYEMGIKELIPGLPLWLFGLIFYGISLLLVIRPAKVVDIIGNYLTPILLAVMVLLIISGIIHPIDTASVVDGAKPLNAGIVNGYQTLDGIGGVPQALMMITAAAAYGFTSKEDIRDTVAGSALISGTLLALVYGGLTYLGATVSGVAGAEGLDQAPLLMFITDKLLGSMGAIALTIIVLMACLTTSIGLSSVVGDYFQTLSNGKLQYKKTVITVIVMSYALSNFGLTNIIKLAGPILGILYPPMIVLVVFALLDRVVTNNMVAGVGAYFALAASLMGNLPMGGLSDFIGKMPFAADGLGWIVPALVGCIIGAFIRKSDKMEVVGEKIRESMDENTQAESDN</sequence>
<evidence type="ECO:0000256" key="6">
    <source>
        <dbReference type="ARBA" id="ARBA00022970"/>
    </source>
</evidence>
<comment type="subcellular location">
    <subcellularLocation>
        <location evidence="1 9">Cell membrane</location>
        <topology evidence="1 9">Multi-pass membrane protein</topology>
    </subcellularLocation>
</comment>
<keyword evidence="8 9" id="KW-0472">Membrane</keyword>
<dbReference type="GO" id="GO:0005886">
    <property type="term" value="C:plasma membrane"/>
    <property type="evidence" value="ECO:0007669"/>
    <property type="project" value="UniProtKB-SubCell"/>
</dbReference>
<evidence type="ECO:0000256" key="8">
    <source>
        <dbReference type="ARBA" id="ARBA00023136"/>
    </source>
</evidence>
<proteinExistence type="inferred from homology"/>
<comment type="caution">
    <text evidence="10">The sequence shown here is derived from an EMBL/GenBank/DDBJ whole genome shotgun (WGS) entry which is preliminary data.</text>
</comment>
<keyword evidence="6 9" id="KW-0029">Amino-acid transport</keyword>
<keyword evidence="5 9" id="KW-0812">Transmembrane</keyword>
<dbReference type="AlphaFoldDB" id="A0A6A8MBK5"/>
<feature type="transmembrane region" description="Helical" evidence="9">
    <location>
        <begin position="320"/>
        <end position="340"/>
    </location>
</feature>
<reference evidence="10" key="1">
    <citation type="submission" date="2019-09" db="EMBL/GenBank/DDBJ databases">
        <title>In-depth cultivation of the pig gut microbiome towards novel bacterial diversity and tailored functional studies.</title>
        <authorList>
            <person name="Wylensek D."/>
            <person name="Hitch T.C.A."/>
            <person name="Clavel T."/>
        </authorList>
    </citation>
    <scope>NUCLEOTIDE SEQUENCE</scope>
    <source>
        <strain evidence="10">RF-744-FAT-WT-3</strain>
    </source>
</reference>
<name>A0A6A8MBK5_9FIRM</name>
<gene>
    <name evidence="10" type="primary">brnQ</name>
    <name evidence="10" type="ORF">FYJ66_03605</name>
</gene>
<dbReference type="RefSeq" id="WP_154572156.1">
    <property type="nucleotide sequence ID" value="NZ_DBEZJY010000065.1"/>
</dbReference>
<evidence type="ECO:0000256" key="7">
    <source>
        <dbReference type="ARBA" id="ARBA00022989"/>
    </source>
</evidence>
<keyword evidence="3 9" id="KW-0813">Transport</keyword>
<feature type="transmembrane region" description="Helical" evidence="9">
    <location>
        <begin position="12"/>
        <end position="33"/>
    </location>
</feature>
<dbReference type="GO" id="GO:0015818">
    <property type="term" value="P:isoleucine transport"/>
    <property type="evidence" value="ECO:0007669"/>
    <property type="project" value="TreeGrafter"/>
</dbReference>
<accession>A0A6A8MBK5</accession>
<evidence type="ECO:0000256" key="2">
    <source>
        <dbReference type="ARBA" id="ARBA00008540"/>
    </source>
</evidence>
<evidence type="ECO:0000256" key="4">
    <source>
        <dbReference type="ARBA" id="ARBA00022475"/>
    </source>
</evidence>
<dbReference type="GO" id="GO:0015188">
    <property type="term" value="F:L-isoleucine transmembrane transporter activity"/>
    <property type="evidence" value="ECO:0007669"/>
    <property type="project" value="TreeGrafter"/>
</dbReference>
<dbReference type="PANTHER" id="PTHR30588:SF0">
    <property type="entry name" value="BRANCHED-CHAIN AMINO ACID PERMEASE BRNQ"/>
    <property type="match status" value="1"/>
</dbReference>
<dbReference type="Gene3D" id="1.20.1740.10">
    <property type="entry name" value="Amino acid/polyamine transporter I"/>
    <property type="match status" value="1"/>
</dbReference>
<evidence type="ECO:0000256" key="9">
    <source>
        <dbReference type="RuleBase" id="RU362122"/>
    </source>
</evidence>
<feature type="transmembrane region" description="Helical" evidence="9">
    <location>
        <begin position="407"/>
        <end position="424"/>
    </location>
</feature>